<accession>A0A2W2C1Z8</accession>
<dbReference type="AlphaFoldDB" id="A0A2W2C1Z8"/>
<evidence type="ECO:0000259" key="1">
    <source>
        <dbReference type="PROSITE" id="PS50943"/>
    </source>
</evidence>
<proteinExistence type="predicted"/>
<dbReference type="Proteomes" id="UP000248764">
    <property type="component" value="Unassembled WGS sequence"/>
</dbReference>
<organism evidence="2 3">
    <name type="scientific">Jiangella anatolica</name>
    <dbReference type="NCBI Taxonomy" id="2670374"/>
    <lineage>
        <taxon>Bacteria</taxon>
        <taxon>Bacillati</taxon>
        <taxon>Actinomycetota</taxon>
        <taxon>Actinomycetes</taxon>
        <taxon>Jiangellales</taxon>
        <taxon>Jiangellaceae</taxon>
        <taxon>Jiangella</taxon>
    </lineage>
</organism>
<dbReference type="Gene3D" id="1.25.40.10">
    <property type="entry name" value="Tetratricopeptide repeat domain"/>
    <property type="match status" value="1"/>
</dbReference>
<protein>
    <submittedName>
        <fullName evidence="2">Tat pathway signal protein</fullName>
    </submittedName>
</protein>
<evidence type="ECO:0000313" key="3">
    <source>
        <dbReference type="Proteomes" id="UP000248764"/>
    </source>
</evidence>
<feature type="domain" description="HTH cro/C1-type" evidence="1">
    <location>
        <begin position="12"/>
        <end position="41"/>
    </location>
</feature>
<dbReference type="Gene3D" id="1.10.260.40">
    <property type="entry name" value="lambda repressor-like DNA-binding domains"/>
    <property type="match status" value="1"/>
</dbReference>
<evidence type="ECO:0000313" key="2">
    <source>
        <dbReference type="EMBL" id="PZF86118.1"/>
    </source>
</evidence>
<dbReference type="SUPFAM" id="SSF48452">
    <property type="entry name" value="TPR-like"/>
    <property type="match status" value="1"/>
</dbReference>
<dbReference type="InterPro" id="IPR011990">
    <property type="entry name" value="TPR-like_helical_dom_sf"/>
</dbReference>
<keyword evidence="3" id="KW-1185">Reference proteome</keyword>
<comment type="caution">
    <text evidence="2">The sequence shown here is derived from an EMBL/GenBank/DDBJ whole genome shotgun (WGS) entry which is preliminary data.</text>
</comment>
<dbReference type="InterPro" id="IPR001387">
    <property type="entry name" value="Cro/C1-type_HTH"/>
</dbReference>
<dbReference type="CDD" id="cd00093">
    <property type="entry name" value="HTH_XRE"/>
    <property type="match status" value="1"/>
</dbReference>
<dbReference type="SUPFAM" id="SSF47413">
    <property type="entry name" value="lambda repressor-like DNA-binding domains"/>
    <property type="match status" value="1"/>
</dbReference>
<gene>
    <name evidence="2" type="ORF">C1I92_02765</name>
</gene>
<sequence length="474" mass="50329">MTVQRWTGIETRALRHALRMSVRDFAEHLGVAIRTVSKWENRGENIALQPGTQSMLDVALERSPDDVRSRFSDLVEAPVARAVPAEAGAPPSVVVPVLVDGRVVLMPLPSSAALLSMLPGGRPDETPSAGSPGVEIERRRALGALALGAAALALPEERPGRFRVGMGEAEAVLDMVGHLSRMDQRRGGGHARSAAVEYFTTHVAPLLDGNFHDENVRRAVFSAAGELAYLAGWMAFDSGEHEAAWRDFRTAVQLAEEAGDAPLAGHVLRAMAHQAVDLGQPSRALQLAQGSVDGDRYAAAAPRERALLGVVHARALASAGRDAEAAAALNRAEDDLAAAESGDEEPARVFFFGEASLAHETACALRDLGDLAGAGAQFTRSIRTRNTSTFTRTHAVTLGYLGSVQLRQGDVDAACDSWSSSLDAMQGVDSGRTRQVVLEMRSALAPFRRAKLPAARDLDARATDYLDTVSAAVS</sequence>
<dbReference type="EMBL" id="POTW01000004">
    <property type="protein sequence ID" value="PZF86118.1"/>
    <property type="molecule type" value="Genomic_DNA"/>
</dbReference>
<dbReference type="GO" id="GO:0003677">
    <property type="term" value="F:DNA binding"/>
    <property type="evidence" value="ECO:0007669"/>
    <property type="project" value="InterPro"/>
</dbReference>
<reference evidence="2 3" key="1">
    <citation type="submission" date="2018-01" db="EMBL/GenBank/DDBJ databases">
        <title>Draft genome sequence of Jiangella sp. GTF31.</title>
        <authorList>
            <person name="Sahin N."/>
            <person name="Ay H."/>
            <person name="Saygin H."/>
        </authorList>
    </citation>
    <scope>NUCLEOTIDE SEQUENCE [LARGE SCALE GENOMIC DNA]</scope>
    <source>
        <strain evidence="2 3">GTF31</strain>
    </source>
</reference>
<dbReference type="InterPro" id="IPR010982">
    <property type="entry name" value="Lambda_DNA-bd_dom_sf"/>
</dbReference>
<name>A0A2W2C1Z8_9ACTN</name>
<dbReference type="PROSITE" id="PS50943">
    <property type="entry name" value="HTH_CROC1"/>
    <property type="match status" value="1"/>
</dbReference>